<evidence type="ECO:0000313" key="3">
    <source>
        <dbReference type="Proteomes" id="UP001470230"/>
    </source>
</evidence>
<name>A0ABR2L2C7_9EUKA</name>
<keyword evidence="3" id="KW-1185">Reference proteome</keyword>
<evidence type="ECO:0000256" key="1">
    <source>
        <dbReference type="SAM" id="MobiDB-lite"/>
    </source>
</evidence>
<sequence length="196" mass="21914">MNFFQFAQSSKSKPSSNAFAPSPPSFIQFPTVTQGGKNLNQERKNENNDQNIGFDSNSNSSLDQISRSPFIFNPKKVTFASTEKSKPDEPSNMLSSTLLSQSQPDAPIVHSENVSNLREGKKNNDEAQIVEINNSEEEVTNENFEEQMARLEGDFKLITSWSQKQISVLQQLQEEINISILEGNELLAKLNSILNS</sequence>
<protein>
    <submittedName>
        <fullName evidence="2">Uncharacterized protein</fullName>
    </submittedName>
</protein>
<feature type="compositionally biased region" description="Polar residues" evidence="1">
    <location>
        <begin position="28"/>
        <end position="39"/>
    </location>
</feature>
<reference evidence="2 3" key="1">
    <citation type="submission" date="2024-04" db="EMBL/GenBank/DDBJ databases">
        <title>Tritrichomonas musculus Genome.</title>
        <authorList>
            <person name="Alves-Ferreira E."/>
            <person name="Grigg M."/>
            <person name="Lorenzi H."/>
            <person name="Galac M."/>
        </authorList>
    </citation>
    <scope>NUCLEOTIDE SEQUENCE [LARGE SCALE GENOMIC DNA]</scope>
    <source>
        <strain evidence="2 3">EAF2021</strain>
    </source>
</reference>
<gene>
    <name evidence="2" type="ORF">M9Y10_015182</name>
</gene>
<feature type="region of interest" description="Disordered" evidence="1">
    <location>
        <begin position="1"/>
        <end position="66"/>
    </location>
</feature>
<dbReference type="Proteomes" id="UP001470230">
    <property type="component" value="Unassembled WGS sequence"/>
</dbReference>
<feature type="compositionally biased region" description="Polar residues" evidence="1">
    <location>
        <begin position="48"/>
        <end position="66"/>
    </location>
</feature>
<organism evidence="2 3">
    <name type="scientific">Tritrichomonas musculus</name>
    <dbReference type="NCBI Taxonomy" id="1915356"/>
    <lineage>
        <taxon>Eukaryota</taxon>
        <taxon>Metamonada</taxon>
        <taxon>Parabasalia</taxon>
        <taxon>Tritrichomonadida</taxon>
        <taxon>Tritrichomonadidae</taxon>
        <taxon>Tritrichomonas</taxon>
    </lineage>
</organism>
<comment type="caution">
    <text evidence="2">The sequence shown here is derived from an EMBL/GenBank/DDBJ whole genome shotgun (WGS) entry which is preliminary data.</text>
</comment>
<feature type="region of interest" description="Disordered" evidence="1">
    <location>
        <begin position="79"/>
        <end position="106"/>
    </location>
</feature>
<proteinExistence type="predicted"/>
<dbReference type="EMBL" id="JAPFFF010000002">
    <property type="protein sequence ID" value="KAK8897243.1"/>
    <property type="molecule type" value="Genomic_DNA"/>
</dbReference>
<accession>A0ABR2L2C7</accession>
<feature type="compositionally biased region" description="Low complexity" evidence="1">
    <location>
        <begin position="1"/>
        <end position="20"/>
    </location>
</feature>
<evidence type="ECO:0000313" key="2">
    <source>
        <dbReference type="EMBL" id="KAK8897243.1"/>
    </source>
</evidence>
<feature type="compositionally biased region" description="Polar residues" evidence="1">
    <location>
        <begin position="92"/>
        <end position="104"/>
    </location>
</feature>